<proteinExistence type="predicted"/>
<organism evidence="2">
    <name type="scientific">Solanum lycopersicum</name>
    <name type="common">Tomato</name>
    <name type="synonym">Lycopersicon esculentum</name>
    <dbReference type="NCBI Taxonomy" id="4081"/>
    <lineage>
        <taxon>Eukaryota</taxon>
        <taxon>Viridiplantae</taxon>
        <taxon>Streptophyta</taxon>
        <taxon>Embryophyta</taxon>
        <taxon>Tracheophyta</taxon>
        <taxon>Spermatophyta</taxon>
        <taxon>Magnoliopsida</taxon>
        <taxon>eudicotyledons</taxon>
        <taxon>Gunneridae</taxon>
        <taxon>Pentapetalae</taxon>
        <taxon>asterids</taxon>
        <taxon>lamiids</taxon>
        <taxon>Solanales</taxon>
        <taxon>Solanaceae</taxon>
        <taxon>Solanoideae</taxon>
        <taxon>Solaneae</taxon>
        <taxon>Solanum</taxon>
        <taxon>Solanum subgen. Lycopersicon</taxon>
    </lineage>
</organism>
<evidence type="ECO:0000256" key="1">
    <source>
        <dbReference type="SAM" id="MobiDB-lite"/>
    </source>
</evidence>
<reference evidence="2" key="1">
    <citation type="journal article" date="2012" name="Nature">
        <title>The tomato genome sequence provides insights into fleshy fruit evolution.</title>
        <authorList>
            <consortium name="Tomato Genome Consortium"/>
        </authorList>
    </citation>
    <scope>NUCLEOTIDE SEQUENCE [LARGE SCALE GENOMIC DNA]</scope>
    <source>
        <strain evidence="2">cv. Heinz 1706</strain>
    </source>
</reference>
<evidence type="ECO:0000313" key="3">
    <source>
        <dbReference type="Proteomes" id="UP000004994"/>
    </source>
</evidence>
<protein>
    <submittedName>
        <fullName evidence="2">Uncharacterized protein</fullName>
    </submittedName>
</protein>
<feature type="compositionally biased region" description="Polar residues" evidence="1">
    <location>
        <begin position="22"/>
        <end position="50"/>
    </location>
</feature>
<accession>A0A3Q7EWP5</accession>
<name>A0A3Q7EWP5_SOLLC</name>
<dbReference type="AlphaFoldDB" id="A0A3Q7EWP5"/>
<keyword evidence="3" id="KW-1185">Reference proteome</keyword>
<dbReference type="Gramene" id="Solyc02g024005.1.1">
    <property type="protein sequence ID" value="Solyc02g024005.1.1"/>
    <property type="gene ID" value="Solyc02g024005.1"/>
</dbReference>
<dbReference type="EnsemblPlants" id="Solyc02g024005.1.1">
    <property type="protein sequence ID" value="Solyc02g024005.1.1"/>
    <property type="gene ID" value="Solyc02g024005.1"/>
</dbReference>
<feature type="region of interest" description="Disordered" evidence="1">
    <location>
        <begin position="22"/>
        <end position="55"/>
    </location>
</feature>
<evidence type="ECO:0000313" key="2">
    <source>
        <dbReference type="EnsemblPlants" id="Solyc02g024005.1.1"/>
    </source>
</evidence>
<sequence length="165" mass="18240">FPPQIVSYFSLFNPEPKSVISSVPDTMPPVSSNTPTPFSSYDCNPNHSPRSPSPVSPYHSLIIDTFIRESSMNTKTPSYLKDYVCNALQLTISVPFVSLVLSFSFTNVSPTDQAMLDPSWKDATRQELAAFELNKTWLADLFTESLTGPTRHSLLHKLGVSSPPT</sequence>
<dbReference type="Proteomes" id="UP000004994">
    <property type="component" value="Chromosome 2"/>
</dbReference>
<dbReference type="InParanoid" id="A0A3Q7EWP5"/>
<reference evidence="2" key="2">
    <citation type="submission" date="2019-01" db="UniProtKB">
        <authorList>
            <consortium name="EnsemblPlants"/>
        </authorList>
    </citation>
    <scope>IDENTIFICATION</scope>
    <source>
        <strain evidence="2">cv. Heinz 1706</strain>
    </source>
</reference>